<keyword evidence="3" id="KW-0560">Oxidoreductase</keyword>
<organism evidence="6 7">
    <name type="scientific">Sphingomonas sanxanigenens DSM 19645 = NX02</name>
    <dbReference type="NCBI Taxonomy" id="1123269"/>
    <lineage>
        <taxon>Bacteria</taxon>
        <taxon>Pseudomonadati</taxon>
        <taxon>Pseudomonadota</taxon>
        <taxon>Alphaproteobacteria</taxon>
        <taxon>Sphingomonadales</taxon>
        <taxon>Sphingomonadaceae</taxon>
        <taxon>Sphingomonas</taxon>
    </lineage>
</organism>
<dbReference type="Proteomes" id="UP000018851">
    <property type="component" value="Chromosome"/>
</dbReference>
<reference evidence="6 7" key="1">
    <citation type="submission" date="2013-07" db="EMBL/GenBank/DDBJ databases">
        <title>Completed genome of Sphingomonas sanxanigenens NX02.</title>
        <authorList>
            <person name="Ma T."/>
            <person name="Huang H."/>
            <person name="Wu M."/>
            <person name="Li X."/>
            <person name="Li G."/>
        </authorList>
    </citation>
    <scope>NUCLEOTIDE SEQUENCE [LARGE SCALE GENOMIC DNA]</scope>
    <source>
        <strain evidence="6 7">NX02</strain>
    </source>
</reference>
<dbReference type="InterPro" id="IPR051260">
    <property type="entry name" value="Diverse_substr_monoxygenases"/>
</dbReference>
<dbReference type="EMBL" id="CP006644">
    <property type="protein sequence ID" value="AHE52542.1"/>
    <property type="molecule type" value="Genomic_DNA"/>
</dbReference>
<dbReference type="PANTHER" id="PTHR30011">
    <property type="entry name" value="ALKANESULFONATE MONOOXYGENASE-RELATED"/>
    <property type="match status" value="1"/>
</dbReference>
<dbReference type="GO" id="GO:0004497">
    <property type="term" value="F:monooxygenase activity"/>
    <property type="evidence" value="ECO:0007669"/>
    <property type="project" value="UniProtKB-KW"/>
</dbReference>
<keyword evidence="4" id="KW-0503">Monooxygenase</keyword>
<dbReference type="STRING" id="1123269.NX02_03945"/>
<keyword evidence="7" id="KW-1185">Reference proteome</keyword>
<evidence type="ECO:0000259" key="5">
    <source>
        <dbReference type="Pfam" id="PF00296"/>
    </source>
</evidence>
<evidence type="ECO:0000256" key="1">
    <source>
        <dbReference type="ARBA" id="ARBA00022630"/>
    </source>
</evidence>
<dbReference type="KEGG" id="ssan:NX02_03945"/>
<dbReference type="Pfam" id="PF00296">
    <property type="entry name" value="Bac_luciferase"/>
    <property type="match status" value="1"/>
</dbReference>
<keyword evidence="1" id="KW-0285">Flavoprotein</keyword>
<dbReference type="HOGENOM" id="CLU_027853_0_0_5"/>
<dbReference type="Gene3D" id="3.20.20.30">
    <property type="entry name" value="Luciferase-like domain"/>
    <property type="match status" value="1"/>
</dbReference>
<evidence type="ECO:0000313" key="7">
    <source>
        <dbReference type="Proteomes" id="UP000018851"/>
    </source>
</evidence>
<feature type="domain" description="Luciferase-like" evidence="5">
    <location>
        <begin position="31"/>
        <end position="232"/>
    </location>
</feature>
<keyword evidence="2" id="KW-0288">FMN</keyword>
<dbReference type="OrthoDB" id="5728724at2"/>
<protein>
    <recommendedName>
        <fullName evidence="5">Luciferase-like domain-containing protein</fullName>
    </recommendedName>
</protein>
<dbReference type="PATRIC" id="fig|1123269.5.peg.774"/>
<dbReference type="AlphaFoldDB" id="W0A7U9"/>
<dbReference type="InterPro" id="IPR036661">
    <property type="entry name" value="Luciferase-like_sf"/>
</dbReference>
<evidence type="ECO:0000256" key="4">
    <source>
        <dbReference type="ARBA" id="ARBA00023033"/>
    </source>
</evidence>
<dbReference type="GO" id="GO:0016705">
    <property type="term" value="F:oxidoreductase activity, acting on paired donors, with incorporation or reduction of molecular oxygen"/>
    <property type="evidence" value="ECO:0007669"/>
    <property type="project" value="InterPro"/>
</dbReference>
<dbReference type="eggNOG" id="COG2141">
    <property type="taxonomic scope" value="Bacteria"/>
</dbReference>
<dbReference type="PANTHER" id="PTHR30011:SF16">
    <property type="entry name" value="C2H2 FINGER DOMAIN TRANSCRIPTION FACTOR (EUROFUNG)-RELATED"/>
    <property type="match status" value="1"/>
</dbReference>
<proteinExistence type="predicted"/>
<accession>W0A7U9</accession>
<gene>
    <name evidence="6" type="ORF">NX02_03945</name>
</gene>
<dbReference type="SUPFAM" id="SSF51679">
    <property type="entry name" value="Bacterial luciferase-like"/>
    <property type="match status" value="1"/>
</dbReference>
<evidence type="ECO:0000256" key="3">
    <source>
        <dbReference type="ARBA" id="ARBA00023002"/>
    </source>
</evidence>
<dbReference type="InterPro" id="IPR011251">
    <property type="entry name" value="Luciferase-like_dom"/>
</dbReference>
<name>W0A7U9_9SPHN</name>
<evidence type="ECO:0000256" key="2">
    <source>
        <dbReference type="ARBA" id="ARBA00022643"/>
    </source>
</evidence>
<evidence type="ECO:0000313" key="6">
    <source>
        <dbReference type="EMBL" id="AHE52542.1"/>
    </source>
</evidence>
<sequence>MTRDRARRGKIEDSMFHRVFRDGRITLGIASPIRAGEEGAVDPAEQLDFARQADDLGIAAYWVRDVPLNGPWYPESFGHLDPFVALAAAATTTQRIALGTAATVLTLRHPLHIAKAAASLQILSGSRLMLGLGAGDRPEEFAAFGEEHSERSRRYREHWEMLAAVLRDPKVIGSDRIQYELRPSTFDRPPMIAVGSGGQTLEWIARNARGWFTYHREPEQQRDRHALWRRAVDRWSPEEFRAFAVAMRLEIATPHVFEPGQLGYRTGRDGLEHIFEQQRDLGVHHLLLNLQTAPRRRARPWR</sequence>